<feature type="region of interest" description="Disordered" evidence="1">
    <location>
        <begin position="37"/>
        <end position="79"/>
    </location>
</feature>
<sequence length="191" mass="20315">MRSYSCPSTPGTARSSGSGVDTEKLPMLRVSHCQTALLGKRGGGSGGGGLSAAGTSSREERSEAAETREMRSQGSLGEGRGHQGFSGILRMVQQVQCISYCAYVVCTCIPGTVAYAECRLGLYLDVNVLLSNRLAAKYKIVREKSGVNQCLHESGCDFSSVTIKAARSLGGMRCSNAFTQFSMLLEKIQHT</sequence>
<evidence type="ECO:0000313" key="2">
    <source>
        <dbReference type="EMBL" id="CAD7456792.1"/>
    </source>
</evidence>
<protein>
    <submittedName>
        <fullName evidence="2">Uncharacterized protein</fullName>
    </submittedName>
</protein>
<organism evidence="2">
    <name type="scientific">Timema tahoe</name>
    <dbReference type="NCBI Taxonomy" id="61484"/>
    <lineage>
        <taxon>Eukaryota</taxon>
        <taxon>Metazoa</taxon>
        <taxon>Ecdysozoa</taxon>
        <taxon>Arthropoda</taxon>
        <taxon>Hexapoda</taxon>
        <taxon>Insecta</taxon>
        <taxon>Pterygota</taxon>
        <taxon>Neoptera</taxon>
        <taxon>Polyneoptera</taxon>
        <taxon>Phasmatodea</taxon>
        <taxon>Timematodea</taxon>
        <taxon>Timematoidea</taxon>
        <taxon>Timematidae</taxon>
        <taxon>Timema</taxon>
    </lineage>
</organism>
<accession>A0A7R9IE96</accession>
<evidence type="ECO:0000256" key="1">
    <source>
        <dbReference type="SAM" id="MobiDB-lite"/>
    </source>
</evidence>
<feature type="compositionally biased region" description="Basic and acidic residues" evidence="1">
    <location>
        <begin position="57"/>
        <end position="71"/>
    </location>
</feature>
<proteinExistence type="predicted"/>
<dbReference type="AlphaFoldDB" id="A0A7R9IE96"/>
<feature type="region of interest" description="Disordered" evidence="1">
    <location>
        <begin position="1"/>
        <end position="24"/>
    </location>
</feature>
<reference evidence="2" key="1">
    <citation type="submission" date="2020-11" db="EMBL/GenBank/DDBJ databases">
        <authorList>
            <person name="Tran Van P."/>
        </authorList>
    </citation>
    <scope>NUCLEOTIDE SEQUENCE</scope>
</reference>
<dbReference type="EMBL" id="OE001427">
    <property type="protein sequence ID" value="CAD7456792.1"/>
    <property type="molecule type" value="Genomic_DNA"/>
</dbReference>
<feature type="compositionally biased region" description="Polar residues" evidence="1">
    <location>
        <begin position="1"/>
        <end position="19"/>
    </location>
</feature>
<gene>
    <name evidence="2" type="ORF">TTEB3V08_LOCUS4807</name>
</gene>
<feature type="compositionally biased region" description="Gly residues" evidence="1">
    <location>
        <begin position="40"/>
        <end position="51"/>
    </location>
</feature>
<name>A0A7R9IE96_9NEOP</name>